<evidence type="ECO:0000256" key="2">
    <source>
        <dbReference type="SAM" id="Phobius"/>
    </source>
</evidence>
<feature type="transmembrane region" description="Helical" evidence="2">
    <location>
        <begin position="179"/>
        <end position="196"/>
    </location>
</feature>
<gene>
    <name evidence="3" type="ORF">ACFSW7_11970</name>
</gene>
<reference evidence="4" key="1">
    <citation type="journal article" date="2019" name="Int. J. Syst. Evol. Microbiol.">
        <title>The Global Catalogue of Microorganisms (GCM) 10K type strain sequencing project: providing services to taxonomists for standard genome sequencing and annotation.</title>
        <authorList>
            <consortium name="The Broad Institute Genomics Platform"/>
            <consortium name="The Broad Institute Genome Sequencing Center for Infectious Disease"/>
            <person name="Wu L."/>
            <person name="Ma J."/>
        </authorList>
    </citation>
    <scope>NUCLEOTIDE SEQUENCE [LARGE SCALE GENOMIC DNA]</scope>
    <source>
        <strain evidence="4">TISTR 1514</strain>
    </source>
</reference>
<keyword evidence="2" id="KW-0472">Membrane</keyword>
<feature type="transmembrane region" description="Helical" evidence="2">
    <location>
        <begin position="36"/>
        <end position="54"/>
    </location>
</feature>
<feature type="transmembrane region" description="Helical" evidence="2">
    <location>
        <begin position="60"/>
        <end position="82"/>
    </location>
</feature>
<feature type="transmembrane region" description="Helical" evidence="2">
    <location>
        <begin position="89"/>
        <end position="112"/>
    </location>
</feature>
<feature type="transmembrane region" description="Helical" evidence="2">
    <location>
        <begin position="151"/>
        <end position="173"/>
    </location>
</feature>
<keyword evidence="2" id="KW-1133">Transmembrane helix</keyword>
<accession>A0ABW5V0C4</accession>
<dbReference type="InterPro" id="IPR025495">
    <property type="entry name" value="DUF4386"/>
</dbReference>
<dbReference type="Proteomes" id="UP001597492">
    <property type="component" value="Unassembled WGS sequence"/>
</dbReference>
<evidence type="ECO:0000313" key="3">
    <source>
        <dbReference type="EMBL" id="MFD2759093.1"/>
    </source>
</evidence>
<dbReference type="EMBL" id="JBHUNE010000008">
    <property type="protein sequence ID" value="MFD2759093.1"/>
    <property type="molecule type" value="Genomic_DNA"/>
</dbReference>
<dbReference type="Pfam" id="PF14329">
    <property type="entry name" value="DUF4386"/>
    <property type="match status" value="1"/>
</dbReference>
<keyword evidence="4" id="KW-1185">Reference proteome</keyword>
<keyword evidence="2" id="KW-0812">Transmembrane</keyword>
<protein>
    <submittedName>
        <fullName evidence="3">DUF4386 family protein</fullName>
    </submittedName>
</protein>
<sequence length="204" mass="20260">MSAAAVSATPTLSTDRSPDSGAASVLDRAAARTTGITLAVMAVAAPLGLLVALPAGATGIAALTVLVVAALDVVVGVALFVVLRPAGRLLAGCAAALRLAYAAAFASAAGWLLGDADVARFEAAWDAALLVFGAHLVLVGVTVVRAAGMPSWVGTLTALAGVGYLVDSVSVALEAPLSVSEFSFVGEVVLLGWLLVRGLRRGSR</sequence>
<comment type="caution">
    <text evidence="3">The sequence shown here is derived from an EMBL/GenBank/DDBJ whole genome shotgun (WGS) entry which is preliminary data.</text>
</comment>
<proteinExistence type="predicted"/>
<feature type="transmembrane region" description="Helical" evidence="2">
    <location>
        <begin position="124"/>
        <end position="144"/>
    </location>
</feature>
<dbReference type="RefSeq" id="WP_019617325.1">
    <property type="nucleotide sequence ID" value="NZ_JBHUNE010000008.1"/>
</dbReference>
<name>A0ABW5V0C4_9MICO</name>
<evidence type="ECO:0000313" key="4">
    <source>
        <dbReference type="Proteomes" id="UP001597492"/>
    </source>
</evidence>
<feature type="region of interest" description="Disordered" evidence="1">
    <location>
        <begin position="1"/>
        <end position="21"/>
    </location>
</feature>
<organism evidence="3 4">
    <name type="scientific">Gulosibacter faecalis</name>
    <dbReference type="NCBI Taxonomy" id="272240"/>
    <lineage>
        <taxon>Bacteria</taxon>
        <taxon>Bacillati</taxon>
        <taxon>Actinomycetota</taxon>
        <taxon>Actinomycetes</taxon>
        <taxon>Micrococcales</taxon>
        <taxon>Microbacteriaceae</taxon>
        <taxon>Gulosibacter</taxon>
    </lineage>
</organism>
<evidence type="ECO:0000256" key="1">
    <source>
        <dbReference type="SAM" id="MobiDB-lite"/>
    </source>
</evidence>